<dbReference type="Gene3D" id="3.30.565.10">
    <property type="entry name" value="Histidine kinase-like ATPase, C-terminal domain"/>
    <property type="match status" value="1"/>
</dbReference>
<dbReference type="Pfam" id="PF00072">
    <property type="entry name" value="Response_reg"/>
    <property type="match status" value="1"/>
</dbReference>
<protein>
    <recommendedName>
        <fullName evidence="2">histidine kinase</fullName>
        <ecNumber evidence="2">2.7.13.3</ecNumber>
    </recommendedName>
</protein>
<dbReference type="Gene3D" id="1.10.10.60">
    <property type="entry name" value="Homeodomain-like"/>
    <property type="match status" value="1"/>
</dbReference>
<sequence length="1336" mass="153478">MRKLVFLIFLFVFILRFEGVYSQEIRDYYSTLSEEKWFPRQSIRSIFQDSKGYLWIATNAGLFSYNNYLLKNIDISKKLQTNFLSITINSLSEDLNGNLLVATESGLGLINFKKNKKLFLSKSYETIPKVLTDHDGKIWFYNTRKDLFQLDPQHYQSQKLQPFLNFRKASGFKNIQIRQMYLSSQGKIFLATNVGLFTVDKEHKSLILCFKDYEVLKVLETSDQRLLIVRNGDLLLLRKKVLTNRYELDQTLIKGERIRLLTGEPNGVIVASSVNKVFACLTGGVKIEFHSLVEDFIRLYNISITGLAIDRNHNIWIGTQKGLFKINRQNIKTRFYDQFSLQTQAGNMVNDLFYYNSKLWVCSSKEGLFTLNLKADQLDKIPIPITNANFIKNTSDGHLKLLANHQLFEFNANNPKQYSSVKLPHLPNQITDMLEIMPGEWWFVSWTSGIYRYVDPSIKSIDHLFFKEIADSLKSSNLFGMIKTRQNQIWVVTRGQGAFKIDLKNKQLYHYQEHGIYHSIPSNRLMCIFEDSQSQLWIGTRGNGLLRYNPTADDFSAFTIQDGLPSNTICDIIESSNGNLWVSTLDGIAKYQPRQILPFYPYGIEDGIFNPEFSFSVGSAGPDNALFFGASDGFYKINYVKKSGYSKPIPVVWTNFKILNQDNQQDSTAFSQLLSRINEGKKITLTSYQGSFSIGFAALDFTAPSKTQYAYRLLGYDHQWHFITGESSSAQYLNVPSGDYNFEVRATNERGEWTTKPKSLQVTILPSFWVTKTAILIYILTLFTLITIAWLLLKRWYKLKEDLNSEHAVSEMQQQQMVQFADLSHEIKNRLTLILGPLENALKGKRVNQTILNNLYEQTQRLKRLSDQIIKIRKSESGFYVLNVSEEPIRQHLSQIFYEMKPLALVKNVMLNIHLPNEECYAWYDKELLEIIVLNVLGNAIKYSKVNGRVDMNITELTDKESEIKWLMIKIIDDGIGIPKEDISRIMDLFYRAPNAKSLGSEASGDGIGLNLVSRLIKIHHGRLLIQSEPNVKTEFEIKIPISKNEYSISELKMSVKNTQIILNETDINQNAIIQPVDKLEEFNLQDKSILVIDDEIEILNLLTAGLKDTFNVHGVTNGKLALDLLISQSFDLIISDLSMPNMDGLTLCTNIRNHPKLNHLPFILLTARNSEEQKLIAFKAQVDDFIEKPFSVELIKWRVKALLRQRKSLAQNIQKVVVPEQAIDVSDSPDEQFIQKVVNIIDANVSNEFLNVDFIADEMSMSRATLYRRMETLFGESPSQYIKKFRLKKAVSYLKSEKYTISEIAFKAGFKTANYFSKCFHKEFGKSPTEFMGGL</sequence>
<dbReference type="Proteomes" id="UP000660024">
    <property type="component" value="Unassembled WGS sequence"/>
</dbReference>
<dbReference type="InterPro" id="IPR009057">
    <property type="entry name" value="Homeodomain-like_sf"/>
</dbReference>
<dbReference type="InterPro" id="IPR005467">
    <property type="entry name" value="His_kinase_dom"/>
</dbReference>
<evidence type="ECO:0000259" key="8">
    <source>
        <dbReference type="PROSITE" id="PS01124"/>
    </source>
</evidence>
<dbReference type="Gene3D" id="1.10.287.130">
    <property type="match status" value="1"/>
</dbReference>
<dbReference type="InterPro" id="IPR004358">
    <property type="entry name" value="Sig_transdc_His_kin-like_C"/>
</dbReference>
<keyword evidence="4" id="KW-0805">Transcription regulation</keyword>
<evidence type="ECO:0000256" key="3">
    <source>
        <dbReference type="ARBA" id="ARBA00022553"/>
    </source>
</evidence>
<proteinExistence type="predicted"/>
<feature type="transmembrane region" description="Helical" evidence="7">
    <location>
        <begin position="775"/>
        <end position="793"/>
    </location>
</feature>
<dbReference type="PROSITE" id="PS01124">
    <property type="entry name" value="HTH_ARAC_FAMILY_2"/>
    <property type="match status" value="1"/>
</dbReference>
<dbReference type="SMART" id="SM00448">
    <property type="entry name" value="REC"/>
    <property type="match status" value="1"/>
</dbReference>
<dbReference type="PROSITE" id="PS50109">
    <property type="entry name" value="HIS_KIN"/>
    <property type="match status" value="1"/>
</dbReference>
<feature type="domain" description="HTH araC/xylS-type" evidence="8">
    <location>
        <begin position="1236"/>
        <end position="1335"/>
    </location>
</feature>
<keyword evidence="3 6" id="KW-0597">Phosphoprotein</keyword>
<dbReference type="InterPro" id="IPR015943">
    <property type="entry name" value="WD40/YVTN_repeat-like_dom_sf"/>
</dbReference>
<dbReference type="CDD" id="cd00082">
    <property type="entry name" value="HisKA"/>
    <property type="match status" value="1"/>
</dbReference>
<evidence type="ECO:0000256" key="2">
    <source>
        <dbReference type="ARBA" id="ARBA00012438"/>
    </source>
</evidence>
<name>A0ABS1BJ02_9SPHI</name>
<dbReference type="InterPro" id="IPR011110">
    <property type="entry name" value="Reg_prop"/>
</dbReference>
<dbReference type="EMBL" id="JAEHFY010000009">
    <property type="protein sequence ID" value="MBK0382855.1"/>
    <property type="molecule type" value="Genomic_DNA"/>
</dbReference>
<dbReference type="PRINTS" id="PR00344">
    <property type="entry name" value="BCTRLSENSOR"/>
</dbReference>
<comment type="catalytic activity">
    <reaction evidence="1">
        <text>ATP + protein L-histidine = ADP + protein N-phospho-L-histidine.</text>
        <dbReference type="EC" id="2.7.13.3"/>
    </reaction>
</comment>
<evidence type="ECO:0000256" key="4">
    <source>
        <dbReference type="ARBA" id="ARBA00023015"/>
    </source>
</evidence>
<dbReference type="InterPro" id="IPR003661">
    <property type="entry name" value="HisK_dim/P_dom"/>
</dbReference>
<dbReference type="SMART" id="SM00342">
    <property type="entry name" value="HTH_ARAC"/>
    <property type="match status" value="1"/>
</dbReference>
<evidence type="ECO:0000313" key="11">
    <source>
        <dbReference type="EMBL" id="MBK0382855.1"/>
    </source>
</evidence>
<dbReference type="Pfam" id="PF07495">
    <property type="entry name" value="Y_Y_Y"/>
    <property type="match status" value="1"/>
</dbReference>
<dbReference type="SUPFAM" id="SSF63829">
    <property type="entry name" value="Calcium-dependent phosphotriesterase"/>
    <property type="match status" value="2"/>
</dbReference>
<dbReference type="SMART" id="SM00388">
    <property type="entry name" value="HisKA"/>
    <property type="match status" value="1"/>
</dbReference>
<dbReference type="Pfam" id="PF07494">
    <property type="entry name" value="Reg_prop"/>
    <property type="match status" value="3"/>
</dbReference>
<evidence type="ECO:0000256" key="6">
    <source>
        <dbReference type="PROSITE-ProRule" id="PRU00169"/>
    </source>
</evidence>
<feature type="domain" description="Histidine kinase" evidence="9">
    <location>
        <begin position="822"/>
        <end position="1044"/>
    </location>
</feature>
<dbReference type="InterPro" id="IPR003594">
    <property type="entry name" value="HATPase_dom"/>
</dbReference>
<dbReference type="InterPro" id="IPR011123">
    <property type="entry name" value="Y_Y_Y"/>
</dbReference>
<evidence type="ECO:0000256" key="5">
    <source>
        <dbReference type="ARBA" id="ARBA00023163"/>
    </source>
</evidence>
<keyword evidence="5" id="KW-0804">Transcription</keyword>
<dbReference type="InterPro" id="IPR018060">
    <property type="entry name" value="HTH_AraC"/>
</dbReference>
<dbReference type="RefSeq" id="WP_200585636.1">
    <property type="nucleotide sequence ID" value="NZ_JAEHFY010000009.1"/>
</dbReference>
<dbReference type="SMART" id="SM00387">
    <property type="entry name" value="HATPase_c"/>
    <property type="match status" value="1"/>
</dbReference>
<gene>
    <name evidence="11" type="ORF">I5M32_07770</name>
</gene>
<dbReference type="SUPFAM" id="SSF55874">
    <property type="entry name" value="ATPase domain of HSP90 chaperone/DNA topoisomerase II/histidine kinase"/>
    <property type="match status" value="1"/>
</dbReference>
<evidence type="ECO:0000259" key="10">
    <source>
        <dbReference type="PROSITE" id="PS50110"/>
    </source>
</evidence>
<dbReference type="InterPro" id="IPR036097">
    <property type="entry name" value="HisK_dim/P_sf"/>
</dbReference>
<accession>A0ABS1BJ02</accession>
<dbReference type="Pfam" id="PF02518">
    <property type="entry name" value="HATPase_c"/>
    <property type="match status" value="1"/>
</dbReference>
<dbReference type="PANTHER" id="PTHR43547">
    <property type="entry name" value="TWO-COMPONENT HISTIDINE KINASE"/>
    <property type="match status" value="1"/>
</dbReference>
<evidence type="ECO:0000256" key="1">
    <source>
        <dbReference type="ARBA" id="ARBA00000085"/>
    </source>
</evidence>
<dbReference type="PROSITE" id="PS50110">
    <property type="entry name" value="RESPONSE_REGULATORY"/>
    <property type="match status" value="1"/>
</dbReference>
<dbReference type="SUPFAM" id="SSF47384">
    <property type="entry name" value="Homodimeric domain of signal transducing histidine kinase"/>
    <property type="match status" value="1"/>
</dbReference>
<feature type="modified residue" description="4-aspartylphosphate" evidence="6">
    <location>
        <position position="1137"/>
    </location>
</feature>
<dbReference type="SUPFAM" id="SSF52172">
    <property type="entry name" value="CheY-like"/>
    <property type="match status" value="1"/>
</dbReference>
<dbReference type="Gene3D" id="2.60.40.10">
    <property type="entry name" value="Immunoglobulins"/>
    <property type="match status" value="1"/>
</dbReference>
<dbReference type="InterPro" id="IPR036890">
    <property type="entry name" value="HATPase_C_sf"/>
</dbReference>
<keyword evidence="7" id="KW-0812">Transmembrane</keyword>
<dbReference type="InterPro" id="IPR013783">
    <property type="entry name" value="Ig-like_fold"/>
</dbReference>
<keyword evidence="7" id="KW-1133">Transmembrane helix</keyword>
<dbReference type="SUPFAM" id="SSF46689">
    <property type="entry name" value="Homeodomain-like"/>
    <property type="match status" value="1"/>
</dbReference>
<feature type="domain" description="Response regulatory" evidence="10">
    <location>
        <begin position="1089"/>
        <end position="1204"/>
    </location>
</feature>
<dbReference type="Gene3D" id="2.130.10.10">
    <property type="entry name" value="YVTN repeat-like/Quinoprotein amine dehydrogenase"/>
    <property type="match status" value="2"/>
</dbReference>
<dbReference type="CDD" id="cd17574">
    <property type="entry name" value="REC_OmpR"/>
    <property type="match status" value="1"/>
</dbReference>
<dbReference type="PANTHER" id="PTHR43547:SF2">
    <property type="entry name" value="HYBRID SIGNAL TRANSDUCTION HISTIDINE KINASE C"/>
    <property type="match status" value="1"/>
</dbReference>
<reference evidence="11 12" key="1">
    <citation type="submission" date="2020-12" db="EMBL/GenBank/DDBJ databases">
        <title>Bacterial novel species Pedobacter sp. SD-b isolated from soil.</title>
        <authorList>
            <person name="Jung H.-Y."/>
        </authorList>
    </citation>
    <scope>NUCLEOTIDE SEQUENCE [LARGE SCALE GENOMIC DNA]</scope>
    <source>
        <strain evidence="11 12">SD-b</strain>
    </source>
</reference>
<dbReference type="Pfam" id="PF12833">
    <property type="entry name" value="HTH_18"/>
    <property type="match status" value="1"/>
</dbReference>
<keyword evidence="7" id="KW-0472">Membrane</keyword>
<keyword evidence="12" id="KW-1185">Reference proteome</keyword>
<dbReference type="EC" id="2.7.13.3" evidence="2"/>
<evidence type="ECO:0000259" key="9">
    <source>
        <dbReference type="PROSITE" id="PS50109"/>
    </source>
</evidence>
<evidence type="ECO:0000313" key="12">
    <source>
        <dbReference type="Proteomes" id="UP000660024"/>
    </source>
</evidence>
<organism evidence="11 12">
    <name type="scientific">Pedobacter segetis</name>
    <dbReference type="NCBI Taxonomy" id="2793069"/>
    <lineage>
        <taxon>Bacteria</taxon>
        <taxon>Pseudomonadati</taxon>
        <taxon>Bacteroidota</taxon>
        <taxon>Sphingobacteriia</taxon>
        <taxon>Sphingobacteriales</taxon>
        <taxon>Sphingobacteriaceae</taxon>
        <taxon>Pedobacter</taxon>
    </lineage>
</organism>
<dbReference type="CDD" id="cd00075">
    <property type="entry name" value="HATPase"/>
    <property type="match status" value="1"/>
</dbReference>
<dbReference type="Gene3D" id="3.40.50.2300">
    <property type="match status" value="1"/>
</dbReference>
<evidence type="ECO:0000256" key="7">
    <source>
        <dbReference type="SAM" id="Phobius"/>
    </source>
</evidence>
<dbReference type="InterPro" id="IPR011006">
    <property type="entry name" value="CheY-like_superfamily"/>
</dbReference>
<dbReference type="InterPro" id="IPR001789">
    <property type="entry name" value="Sig_transdc_resp-reg_receiver"/>
</dbReference>
<comment type="caution">
    <text evidence="11">The sequence shown here is derived from an EMBL/GenBank/DDBJ whole genome shotgun (WGS) entry which is preliminary data.</text>
</comment>